<dbReference type="EMBL" id="JACJQU010000013">
    <property type="protein sequence ID" value="MBD2295487.1"/>
    <property type="molecule type" value="Genomic_DNA"/>
</dbReference>
<dbReference type="Proteomes" id="UP000662185">
    <property type="component" value="Unassembled WGS sequence"/>
</dbReference>
<organism evidence="2 3">
    <name type="scientific">Anabaena sphaerica FACHB-251</name>
    <dbReference type="NCBI Taxonomy" id="2692883"/>
    <lineage>
        <taxon>Bacteria</taxon>
        <taxon>Bacillati</taxon>
        <taxon>Cyanobacteriota</taxon>
        <taxon>Cyanophyceae</taxon>
        <taxon>Nostocales</taxon>
        <taxon>Nostocaceae</taxon>
        <taxon>Anabaena</taxon>
    </lineage>
</organism>
<dbReference type="NCBIfam" id="NF047718">
    <property type="entry name" value="Hfq_rel_Cyano"/>
    <property type="match status" value="1"/>
</dbReference>
<dbReference type="Gene3D" id="2.30.30.100">
    <property type="match status" value="1"/>
</dbReference>
<dbReference type="Pfam" id="PF21979">
    <property type="entry name" value="Hfq_1"/>
    <property type="match status" value="1"/>
</dbReference>
<sequence>MAATEFDTTLPSIRLVQNWIKQKATVEFKLVTGDLITGRVFWQDINCVCILDGNNEQITVCRQAIAYMKLRSDSVVERGLVPRDARVEVANIDS</sequence>
<dbReference type="SUPFAM" id="SSF50182">
    <property type="entry name" value="Sm-like ribonucleoproteins"/>
    <property type="match status" value="1"/>
</dbReference>
<accession>A0A926WJY7</accession>
<dbReference type="InterPro" id="IPR053840">
    <property type="entry name" value="Hfq_1"/>
</dbReference>
<feature type="domain" description="Hfq-related" evidence="1">
    <location>
        <begin position="10"/>
        <end position="69"/>
    </location>
</feature>
<gene>
    <name evidence="2" type="ORF">H6G06_18930</name>
</gene>
<evidence type="ECO:0000259" key="1">
    <source>
        <dbReference type="Pfam" id="PF21979"/>
    </source>
</evidence>
<evidence type="ECO:0000313" key="2">
    <source>
        <dbReference type="EMBL" id="MBD2295487.1"/>
    </source>
</evidence>
<dbReference type="InterPro" id="IPR010920">
    <property type="entry name" value="LSM_dom_sf"/>
</dbReference>
<dbReference type="AlphaFoldDB" id="A0A926WJY7"/>
<dbReference type="RefSeq" id="WP_190562915.1">
    <property type="nucleotide sequence ID" value="NZ_JACJQU010000013.1"/>
</dbReference>
<comment type="caution">
    <text evidence="2">The sequence shown here is derived from an EMBL/GenBank/DDBJ whole genome shotgun (WGS) entry which is preliminary data.</text>
</comment>
<protein>
    <recommendedName>
        <fullName evidence="1">Hfq-related domain-containing protein</fullName>
    </recommendedName>
</protein>
<reference evidence="3" key="1">
    <citation type="journal article" date="2020" name="ISME J.">
        <title>Comparative genomics reveals insights into cyanobacterial evolution and habitat adaptation.</title>
        <authorList>
            <person name="Chen M.Y."/>
            <person name="Teng W.K."/>
            <person name="Zhao L."/>
            <person name="Hu C.X."/>
            <person name="Zhou Y.K."/>
            <person name="Han B.P."/>
            <person name="Song L.R."/>
            <person name="Shu W.S."/>
        </authorList>
    </citation>
    <scope>NUCLEOTIDE SEQUENCE [LARGE SCALE GENOMIC DNA]</scope>
    <source>
        <strain evidence="3">FACHB-251</strain>
    </source>
</reference>
<evidence type="ECO:0000313" key="3">
    <source>
        <dbReference type="Proteomes" id="UP000662185"/>
    </source>
</evidence>
<keyword evidence="3" id="KW-1185">Reference proteome</keyword>
<proteinExistence type="predicted"/>
<name>A0A926WJY7_9NOST</name>